<evidence type="ECO:0000256" key="1">
    <source>
        <dbReference type="ARBA" id="ARBA00000491"/>
    </source>
</evidence>
<evidence type="ECO:0000256" key="7">
    <source>
        <dbReference type="ARBA" id="ARBA00017233"/>
    </source>
</evidence>
<evidence type="ECO:0000256" key="6">
    <source>
        <dbReference type="ARBA" id="ARBA00011998"/>
    </source>
</evidence>
<dbReference type="EMBL" id="JXYS01000117">
    <property type="protein sequence ID" value="KJF15829.1"/>
    <property type="molecule type" value="Genomic_DNA"/>
</dbReference>
<proteinExistence type="inferred from homology"/>
<keyword evidence="11" id="KW-0100">Branched-chain amino acid biosynthesis</keyword>
<comment type="similarity">
    <text evidence="4">Belongs to the LeuD family. LeuD type 1 subfamily.</text>
</comment>
<evidence type="ECO:0000259" key="14">
    <source>
        <dbReference type="Pfam" id="PF00694"/>
    </source>
</evidence>
<dbReference type="GO" id="GO:0009098">
    <property type="term" value="P:L-leucine biosynthetic process"/>
    <property type="evidence" value="ECO:0007669"/>
    <property type="project" value="UniProtKB-KW"/>
</dbReference>
<evidence type="ECO:0000256" key="12">
    <source>
        <dbReference type="ARBA" id="ARBA00031631"/>
    </source>
</evidence>
<comment type="caution">
    <text evidence="15">The sequence shown here is derived from an EMBL/GenBank/DDBJ whole genome shotgun (WGS) entry which is preliminary data.</text>
</comment>
<comment type="function">
    <text evidence="2">Catalyzes the isomerization between 2-isopropylmalate and 3-isopropylmalate, via the formation of 2-isopropylmaleate.</text>
</comment>
<keyword evidence="10 15" id="KW-0456">Lyase</keyword>
<evidence type="ECO:0000256" key="3">
    <source>
        <dbReference type="ARBA" id="ARBA00004729"/>
    </source>
</evidence>
<evidence type="ECO:0000313" key="15">
    <source>
        <dbReference type="EMBL" id="KJF15829.1"/>
    </source>
</evidence>
<gene>
    <name evidence="15" type="primary">leuD1</name>
    <name evidence="15" type="ORF">AXFE_33120</name>
</gene>
<evidence type="ECO:0000256" key="5">
    <source>
        <dbReference type="ARBA" id="ARBA00011271"/>
    </source>
</evidence>
<organism evidence="15 16">
    <name type="scientific">Acidithrix ferrooxidans</name>
    <dbReference type="NCBI Taxonomy" id="1280514"/>
    <lineage>
        <taxon>Bacteria</taxon>
        <taxon>Bacillati</taxon>
        <taxon>Actinomycetota</taxon>
        <taxon>Acidimicrobiia</taxon>
        <taxon>Acidimicrobiales</taxon>
        <taxon>Acidimicrobiaceae</taxon>
        <taxon>Acidithrix</taxon>
    </lineage>
</organism>
<dbReference type="InterPro" id="IPR000573">
    <property type="entry name" value="AconitaseA/IPMdHydase_ssu_swvl"/>
</dbReference>
<accession>A0A0D8HD71</accession>
<dbReference type="Proteomes" id="UP000032360">
    <property type="component" value="Unassembled WGS sequence"/>
</dbReference>
<dbReference type="RefSeq" id="WP_052606960.1">
    <property type="nucleotide sequence ID" value="NZ_JXYS01000117.1"/>
</dbReference>
<reference evidence="15 16" key="1">
    <citation type="submission" date="2015-01" db="EMBL/GenBank/DDBJ databases">
        <title>Draft genome of the acidophilic iron oxidizer Acidithrix ferrooxidans strain Py-F3.</title>
        <authorList>
            <person name="Poehlein A."/>
            <person name="Eisen S."/>
            <person name="Schloemann M."/>
            <person name="Johnson B.D."/>
            <person name="Daniel R."/>
            <person name="Muehling M."/>
        </authorList>
    </citation>
    <scope>NUCLEOTIDE SEQUENCE [LARGE SCALE GENOMIC DNA]</scope>
    <source>
        <strain evidence="15 16">Py-F3</strain>
    </source>
</reference>
<dbReference type="GO" id="GO:0003861">
    <property type="term" value="F:3-isopropylmalate dehydratase activity"/>
    <property type="evidence" value="ECO:0007669"/>
    <property type="project" value="UniProtKB-EC"/>
</dbReference>
<keyword evidence="8" id="KW-0432">Leucine biosynthesis</keyword>
<keyword evidence="16" id="KW-1185">Reference proteome</keyword>
<evidence type="ECO:0000313" key="16">
    <source>
        <dbReference type="Proteomes" id="UP000032360"/>
    </source>
</evidence>
<evidence type="ECO:0000256" key="11">
    <source>
        <dbReference type="ARBA" id="ARBA00023304"/>
    </source>
</evidence>
<evidence type="ECO:0000256" key="2">
    <source>
        <dbReference type="ARBA" id="ARBA00002695"/>
    </source>
</evidence>
<evidence type="ECO:0000256" key="13">
    <source>
        <dbReference type="ARBA" id="ARBA00033368"/>
    </source>
</evidence>
<evidence type="ECO:0000256" key="10">
    <source>
        <dbReference type="ARBA" id="ARBA00023239"/>
    </source>
</evidence>
<dbReference type="InterPro" id="IPR050075">
    <property type="entry name" value="LeuD"/>
</dbReference>
<name>A0A0D8HD71_9ACTN</name>
<sequence length="139" mass="15435">MRSQASIIVADENFGCGASRQHDVWALRDFGIKAVIISSVAAIHRGNLPQEEIVPVEIGHDTVELIMAATEANSKAEIEIDVTNATVTCREAGVFPTPFRFDNASHFNLIHRYDPIDITFTFEKSTVGHESSWDPWLPK</sequence>
<dbReference type="PANTHER" id="PTHR43345">
    <property type="entry name" value="3-ISOPROPYLMALATE DEHYDRATASE SMALL SUBUNIT 2-RELATED-RELATED"/>
    <property type="match status" value="1"/>
</dbReference>
<dbReference type="InterPro" id="IPR015928">
    <property type="entry name" value="Aconitase/3IPM_dehydase_swvl"/>
</dbReference>
<comment type="subunit">
    <text evidence="5">Heterodimer of LeuC and LeuD.</text>
</comment>
<dbReference type="Pfam" id="PF00694">
    <property type="entry name" value="Aconitase_C"/>
    <property type="match status" value="1"/>
</dbReference>
<comment type="pathway">
    <text evidence="3">Amino-acid biosynthesis; L-leucine biosynthesis; L-leucine from 3-methyl-2-oxobutanoate: step 2/4.</text>
</comment>
<protein>
    <recommendedName>
        <fullName evidence="7">3-isopropylmalate dehydratase small subunit</fullName>
        <ecNumber evidence="6">4.2.1.33</ecNumber>
    </recommendedName>
    <alternativeName>
        <fullName evidence="12">Alpha-IPM isomerase</fullName>
    </alternativeName>
    <alternativeName>
        <fullName evidence="13">Isopropylmalate isomerase</fullName>
    </alternativeName>
</protein>
<evidence type="ECO:0000256" key="4">
    <source>
        <dbReference type="ARBA" id="ARBA00009845"/>
    </source>
</evidence>
<feature type="domain" description="Aconitase A/isopropylmalate dehydratase small subunit swivel" evidence="14">
    <location>
        <begin position="6"/>
        <end position="58"/>
    </location>
</feature>
<keyword evidence="9" id="KW-0028">Amino-acid biosynthesis</keyword>
<dbReference type="SUPFAM" id="SSF52016">
    <property type="entry name" value="LeuD/IlvD-like"/>
    <property type="match status" value="1"/>
</dbReference>
<dbReference type="PANTHER" id="PTHR43345:SF5">
    <property type="entry name" value="3-ISOPROPYLMALATE DEHYDRATASE SMALL SUBUNIT"/>
    <property type="match status" value="1"/>
</dbReference>
<dbReference type="AlphaFoldDB" id="A0A0D8HD71"/>
<dbReference type="PATRIC" id="fig|1280514.3.peg.4435"/>
<evidence type="ECO:0000256" key="9">
    <source>
        <dbReference type="ARBA" id="ARBA00022605"/>
    </source>
</evidence>
<dbReference type="Gene3D" id="3.20.19.10">
    <property type="entry name" value="Aconitase, domain 4"/>
    <property type="match status" value="1"/>
</dbReference>
<comment type="catalytic activity">
    <reaction evidence="1">
        <text>(2R,3S)-3-isopropylmalate = (2S)-2-isopropylmalate</text>
        <dbReference type="Rhea" id="RHEA:32287"/>
        <dbReference type="ChEBI" id="CHEBI:1178"/>
        <dbReference type="ChEBI" id="CHEBI:35121"/>
        <dbReference type="EC" id="4.2.1.33"/>
    </reaction>
</comment>
<dbReference type="STRING" id="1280514.AXFE_33120"/>
<evidence type="ECO:0000256" key="8">
    <source>
        <dbReference type="ARBA" id="ARBA00022430"/>
    </source>
</evidence>
<dbReference type="EC" id="4.2.1.33" evidence="6"/>